<dbReference type="EMBL" id="PEZX01000013">
    <property type="protein sequence ID" value="PIS07167.1"/>
    <property type="molecule type" value="Genomic_DNA"/>
</dbReference>
<feature type="region of interest" description="Disordered" evidence="1">
    <location>
        <begin position="591"/>
        <end position="613"/>
    </location>
</feature>
<accession>A0A2M6R9K5</accession>
<protein>
    <submittedName>
        <fullName evidence="2">Uncharacterized protein</fullName>
    </submittedName>
</protein>
<dbReference type="AlphaFoldDB" id="A0A2M6R9K5"/>
<evidence type="ECO:0000313" key="3">
    <source>
        <dbReference type="Proteomes" id="UP000231162"/>
    </source>
</evidence>
<proteinExistence type="predicted"/>
<reference evidence="3" key="1">
    <citation type="submission" date="2017-09" db="EMBL/GenBank/DDBJ databases">
        <title>Depth-based differentiation of microbial function through sediment-hosted aquifers and enrichment of novel symbionts in the deep terrestrial subsurface.</title>
        <authorList>
            <person name="Probst A.J."/>
            <person name="Ladd B."/>
            <person name="Jarett J.K."/>
            <person name="Geller-Mcgrath D.E."/>
            <person name="Sieber C.M.K."/>
            <person name="Emerson J.B."/>
            <person name="Anantharaman K."/>
            <person name="Thomas B.C."/>
            <person name="Malmstrom R."/>
            <person name="Stieglmeier M."/>
            <person name="Klingl A."/>
            <person name="Woyke T."/>
            <person name="Ryan C.M."/>
            <person name="Banfield J.F."/>
        </authorList>
    </citation>
    <scope>NUCLEOTIDE SEQUENCE [LARGE SCALE GENOMIC DNA]</scope>
</reference>
<evidence type="ECO:0000313" key="2">
    <source>
        <dbReference type="EMBL" id="PIS07167.1"/>
    </source>
</evidence>
<name>A0A2M6R9K5_9BACT</name>
<organism evidence="2 3">
    <name type="scientific">Candidatus Berkelbacteria bacterium CG10_big_fil_rev_8_21_14_0_10_43_14</name>
    <dbReference type="NCBI Taxonomy" id="1974515"/>
    <lineage>
        <taxon>Bacteria</taxon>
        <taxon>Candidatus Berkelbacteria</taxon>
    </lineage>
</organism>
<sequence>MRTKYLVGLVVGMMLVVSGIKPTTASQVSKSAGQAIEGVKNFLTGRDITEVMPDGPLVVDYNGDVVNGGTVYVPGGKLNFSIAIHDLMVRGVPYTLLIIPPGDTGNSLEIEELSAESGWSTKTLTMERTGLFTNSFLLETVTKKQIEKRRDRKAGGLFSQKYRVVAEPGTYVIALALDTYRESKKNILIHSITFGHPSQETKKVVRRVTEYGEDENGNRIVAQPATEAEQPQFVPAAQDPTPPTTKRRHRTRQAEDQEVTTTVTPKVTSGVVDVFCPAGMTISATVYDQSGSKVDDTGNGVVIGANGKVRVNGIKPLPATVVVHYWAPSGWVKVGEMSLDSANWFGSTSLKIEDRTWLTQLEMDRYLYVCATLDKKQGTNIVGITRQRIATGDWLYWVQKPHDLTAEERQYIASVKDPRRWQQLRDMLSANVIHTGPSAFPSGRVLTAGETYEFAYQVWTAQDKQWAIRDGAAFQRTYGMPTTPPSTCEVTTKLHRPAVVTPPCQPQPRPRPQQPFTRVVEEEITVEGYASGEVNFKTLGGSVKTTRHTKGLLDYALQPLSAYLGRTKVSITTTSGVGNVTGGGATIGDVNAEANSDSNSEANSDANADAYSEAPDINIDVDAAASAAAAADAAAASESH</sequence>
<dbReference type="Proteomes" id="UP000231162">
    <property type="component" value="Unassembled WGS sequence"/>
</dbReference>
<gene>
    <name evidence="2" type="ORF">COT79_00690</name>
</gene>
<comment type="caution">
    <text evidence="2">The sequence shown here is derived from an EMBL/GenBank/DDBJ whole genome shotgun (WGS) entry which is preliminary data.</text>
</comment>
<feature type="region of interest" description="Disordered" evidence="1">
    <location>
        <begin position="214"/>
        <end position="262"/>
    </location>
</feature>
<evidence type="ECO:0000256" key="1">
    <source>
        <dbReference type="SAM" id="MobiDB-lite"/>
    </source>
</evidence>